<sequence length="146" mass="15971">MPGENMNATDKDRDVLARTLWGEARGEGLAGQIAVAWTIRNRVFDGKPKSWWGEGYAGVCLKPWQFSCWNQNDPNYAYLSGAKSIPAAQFAQAQRAADQVMSGATPDPTGGATHYYATTMPKAPAWALGAKETLRLGHHIFFKDVP</sequence>
<feature type="domain" description="Cell wall hydrolase SleB" evidence="1">
    <location>
        <begin position="26"/>
        <end position="142"/>
    </location>
</feature>
<dbReference type="eggNOG" id="COG3773">
    <property type="taxonomic scope" value="Bacteria"/>
</dbReference>
<dbReference type="Gene3D" id="1.10.10.2520">
    <property type="entry name" value="Cell wall hydrolase SleB, domain 1"/>
    <property type="match status" value="1"/>
</dbReference>
<evidence type="ECO:0000259" key="1">
    <source>
        <dbReference type="Pfam" id="PF07486"/>
    </source>
</evidence>
<organism evidence="3">
    <name type="scientific">Pseudomonas fluorescens (strain SBW25)</name>
    <dbReference type="NCBI Taxonomy" id="216595"/>
    <lineage>
        <taxon>Bacteria</taxon>
        <taxon>Pseudomonadati</taxon>
        <taxon>Pseudomonadota</taxon>
        <taxon>Gammaproteobacteria</taxon>
        <taxon>Pseudomonadales</taxon>
        <taxon>Pseudomonadaceae</taxon>
        <taxon>Pseudomonas</taxon>
    </lineage>
</organism>
<dbReference type="InterPro" id="IPR011105">
    <property type="entry name" value="Cell_wall_hydrolase_SleB"/>
</dbReference>
<protein>
    <submittedName>
        <fullName evidence="3">Hypothetical phage-related protein</fullName>
    </submittedName>
</protein>
<gene>
    <name evidence="3" type="ordered locus">PFLU_2896</name>
</gene>
<accession>C3KA74</accession>
<dbReference type="GO" id="GO:0016787">
    <property type="term" value="F:hydrolase activity"/>
    <property type="evidence" value="ECO:0007669"/>
    <property type="project" value="InterPro"/>
</dbReference>
<dbReference type="Proteomes" id="UP001152918">
    <property type="component" value="Chromosome"/>
</dbReference>
<proteinExistence type="predicted"/>
<reference evidence="2" key="2">
    <citation type="submission" date="2023-10" db="EMBL/GenBank/DDBJ databases">
        <authorList>
            <person name="Fortmann-Grote C."/>
        </authorList>
    </citation>
    <scope>NUCLEOTIDE SEQUENCE</scope>
    <source>
        <strain evidence="2">SBW25</strain>
    </source>
</reference>
<dbReference type="HOGENOM" id="CLU_086663_2_2_6"/>
<name>C3KA74_PSEFS</name>
<dbReference type="InterPro" id="IPR042047">
    <property type="entry name" value="SleB_dom1"/>
</dbReference>
<dbReference type="EMBL" id="AM181176">
    <property type="protein sequence ID" value="CAY49125.1"/>
    <property type="molecule type" value="Genomic_DNA"/>
</dbReference>
<evidence type="ECO:0000313" key="2">
    <source>
        <dbReference type="EMBL" id="CAI2797120.1"/>
    </source>
</evidence>
<dbReference type="EMBL" id="OV986001">
    <property type="protein sequence ID" value="CAI2797120.1"/>
    <property type="molecule type" value="Genomic_DNA"/>
</dbReference>
<reference evidence="3" key="1">
    <citation type="journal article" date="2009" name="Genome Biol.">
        <title>Genomic and genetic analyses of diversity and plant interactions of Pseudomonas fluorescens.</title>
        <authorList>
            <person name="Silby M.W."/>
            <person name="Cerdeno-Tarraga A.M."/>
            <person name="Vernikos G.S."/>
            <person name="Giddens S.R."/>
            <person name="Jackson R.W."/>
            <person name="Preston G.M."/>
            <person name="Zhang X.X."/>
            <person name="Moon C.D."/>
            <person name="Gehrig S.M."/>
            <person name="Godfrey S.A."/>
            <person name="Knight C.G."/>
            <person name="Malone J.G."/>
            <person name="Robinson Z."/>
            <person name="Spiers A.J."/>
            <person name="Harris S."/>
            <person name="Challis G.L."/>
            <person name="Yaxley A.M."/>
            <person name="Harris D."/>
            <person name="Seeger K."/>
            <person name="Murphy L."/>
            <person name="Rutter S."/>
            <person name="Squares R."/>
            <person name="Quail M.A."/>
            <person name="Saunders E."/>
            <person name="Mavromatis K."/>
            <person name="Brettin T.S."/>
            <person name="Bentley S.D."/>
            <person name="Hothersall J."/>
            <person name="Stephens E."/>
            <person name="Thomas C.M."/>
            <person name="Parkhill J."/>
            <person name="Levy S.B."/>
            <person name="Rainey P.B."/>
            <person name="Thomson N.R."/>
        </authorList>
    </citation>
    <scope>NUCLEOTIDE SEQUENCE [LARGE SCALE GENOMIC DNA]</scope>
    <source>
        <strain evidence="3">SBW25</strain>
    </source>
</reference>
<evidence type="ECO:0000313" key="3">
    <source>
        <dbReference type="EMBL" id="CAY49125.1"/>
    </source>
</evidence>
<dbReference type="KEGG" id="pfs:PFLU_2896"/>
<dbReference type="AlphaFoldDB" id="C3KA74"/>
<dbReference type="Pfam" id="PF07486">
    <property type="entry name" value="Hydrolase_2"/>
    <property type="match status" value="1"/>
</dbReference>